<dbReference type="InterPro" id="IPR011040">
    <property type="entry name" value="Sialidase"/>
</dbReference>
<proteinExistence type="inferred from homology"/>
<dbReference type="OrthoDB" id="8457242at2"/>
<dbReference type="GO" id="GO:0006689">
    <property type="term" value="P:ganglioside catabolic process"/>
    <property type="evidence" value="ECO:0007669"/>
    <property type="project" value="TreeGrafter"/>
</dbReference>
<evidence type="ECO:0000259" key="4">
    <source>
        <dbReference type="Pfam" id="PF13088"/>
    </source>
</evidence>
<dbReference type="SUPFAM" id="SSF50939">
    <property type="entry name" value="Sialidases"/>
    <property type="match status" value="1"/>
</dbReference>
<sequence>MADNVRLRDFDPAGAPVAAGKLYADMGAGEVALTLADLLRYLAANGGGVLLSSGAPSAAMGLDGQVAFDPKAGMFYGPKTAGAWPAGMALKLSTDQISAINDARDIASSAADAARATYLLVLGQNGAFSSVDEGLKKTSAGQLFGVLSTTPGASIDIYENVDGAKANKTAKALADQTAVTTTQIDGYLEVSIVDSQLYSAFKSDGTFVIAGYDDVQASLAKGESAAALVAPAVLASERGIQVLSSDGFELARFAPDGTASFAGVQSLQAALESAGPAAVIARAVAQQRTFAKTLDASLPLTACRNDAVALECNADRGYGYRCPVVVRLSRTRVLLFAGRLPNPNPYYGSDKGGDFIGAKVVMLEANMNADGSWAFRTDERGDERVLIDNSGFVSADGMPAGASNMSAILIPSGAHAGRLLLFYATNKDDPSNANTQTTYMMYSDDQGASWSDPRLLTEFQAYDHEVVPASGPKAIQTRFGPVAGRILVPLYGPVNGQFRAFAGYSDDGGDTWHVSGPSQYVATEAAIAEDIDGKLYMSIRGSSATLRYVMVSDDGGLSWTLASDRQTVADPAINGDLLQAAAYLDAPAKLILSNLDAINHNRANPVVRVSYDGGASWPYALHLNDDPTAYAGYSSLDMLDENTFVLARESTPGGTYGSTIVLTKLNIADIKGQTT</sequence>
<dbReference type="GO" id="GO:0016020">
    <property type="term" value="C:membrane"/>
    <property type="evidence" value="ECO:0007669"/>
    <property type="project" value="TreeGrafter"/>
</dbReference>
<evidence type="ECO:0000256" key="2">
    <source>
        <dbReference type="ARBA" id="ARBA00009348"/>
    </source>
</evidence>
<name>A0A1H2PQI5_9BURK</name>
<accession>A0A1H2PQI5</accession>
<dbReference type="RefSeq" id="WP_091908683.1">
    <property type="nucleotide sequence ID" value="NZ_FNLO01000007.1"/>
</dbReference>
<dbReference type="InterPro" id="IPR036278">
    <property type="entry name" value="Sialidase_sf"/>
</dbReference>
<dbReference type="GO" id="GO:0005737">
    <property type="term" value="C:cytoplasm"/>
    <property type="evidence" value="ECO:0007669"/>
    <property type="project" value="TreeGrafter"/>
</dbReference>
<dbReference type="PANTHER" id="PTHR10628">
    <property type="entry name" value="SIALIDASE"/>
    <property type="match status" value="1"/>
</dbReference>
<reference evidence="6" key="1">
    <citation type="submission" date="2016-09" db="EMBL/GenBank/DDBJ databases">
        <authorList>
            <person name="Varghese N."/>
            <person name="Submissions S."/>
        </authorList>
    </citation>
    <scope>NUCLEOTIDE SEQUENCE [LARGE SCALE GENOMIC DNA]</scope>
    <source>
        <strain evidence="6">JS23</strain>
    </source>
</reference>
<dbReference type="EC" id="3.2.1.18" evidence="3"/>
<evidence type="ECO:0000256" key="1">
    <source>
        <dbReference type="ARBA" id="ARBA00000427"/>
    </source>
</evidence>
<dbReference type="Pfam" id="PF13088">
    <property type="entry name" value="BNR_2"/>
    <property type="match status" value="1"/>
</dbReference>
<dbReference type="Gene3D" id="2.120.10.10">
    <property type="match status" value="1"/>
</dbReference>
<evidence type="ECO:0000313" key="5">
    <source>
        <dbReference type="EMBL" id="SDV49068.1"/>
    </source>
</evidence>
<dbReference type="EMBL" id="FNLO01000007">
    <property type="protein sequence ID" value="SDV49068.1"/>
    <property type="molecule type" value="Genomic_DNA"/>
</dbReference>
<dbReference type="CDD" id="cd15482">
    <property type="entry name" value="Sialidase_non-viral"/>
    <property type="match status" value="1"/>
</dbReference>
<dbReference type="PANTHER" id="PTHR10628:SF30">
    <property type="entry name" value="EXO-ALPHA-SIALIDASE"/>
    <property type="match status" value="1"/>
</dbReference>
<organism evidence="5 6">
    <name type="scientific">Chitinasiproducens palmae</name>
    <dbReference type="NCBI Taxonomy" id="1770053"/>
    <lineage>
        <taxon>Bacteria</taxon>
        <taxon>Pseudomonadati</taxon>
        <taxon>Pseudomonadota</taxon>
        <taxon>Betaproteobacteria</taxon>
        <taxon>Burkholderiales</taxon>
        <taxon>Burkholderiaceae</taxon>
        <taxon>Chitinasiproducens</taxon>
    </lineage>
</organism>
<dbReference type="GO" id="GO:0004308">
    <property type="term" value="F:exo-alpha-sialidase activity"/>
    <property type="evidence" value="ECO:0007669"/>
    <property type="project" value="UniProtKB-EC"/>
</dbReference>
<evidence type="ECO:0000256" key="3">
    <source>
        <dbReference type="ARBA" id="ARBA00012733"/>
    </source>
</evidence>
<dbReference type="AlphaFoldDB" id="A0A1H2PQI5"/>
<gene>
    <name evidence="5" type="ORF">SAMN05216551_10738</name>
</gene>
<dbReference type="Proteomes" id="UP000243719">
    <property type="component" value="Unassembled WGS sequence"/>
</dbReference>
<protein>
    <recommendedName>
        <fullName evidence="3">exo-alpha-sialidase</fullName>
        <ecNumber evidence="3">3.2.1.18</ecNumber>
    </recommendedName>
</protein>
<evidence type="ECO:0000313" key="6">
    <source>
        <dbReference type="Proteomes" id="UP000243719"/>
    </source>
</evidence>
<dbReference type="InterPro" id="IPR026856">
    <property type="entry name" value="Sialidase_fam"/>
</dbReference>
<feature type="domain" description="Sialidase" evidence="4">
    <location>
        <begin position="414"/>
        <end position="636"/>
    </location>
</feature>
<dbReference type="STRING" id="1770053.SAMN05216551_10738"/>
<comment type="catalytic activity">
    <reaction evidence="1">
        <text>Hydrolysis of alpha-(2-&gt;3)-, alpha-(2-&gt;6)-, alpha-(2-&gt;8)- glycosidic linkages of terminal sialic acid residues in oligosaccharides, glycoproteins, glycolipids, colominic acid and synthetic substrates.</text>
        <dbReference type="EC" id="3.2.1.18"/>
    </reaction>
</comment>
<comment type="similarity">
    <text evidence="2">Belongs to the glycosyl hydrolase 33 family.</text>
</comment>
<dbReference type="GO" id="GO:0009313">
    <property type="term" value="P:oligosaccharide catabolic process"/>
    <property type="evidence" value="ECO:0007669"/>
    <property type="project" value="TreeGrafter"/>
</dbReference>
<keyword evidence="6" id="KW-1185">Reference proteome</keyword>